<accession>A0A6A6C2V6</accession>
<evidence type="ECO:0000256" key="1">
    <source>
        <dbReference type="SAM" id="MobiDB-lite"/>
    </source>
</evidence>
<evidence type="ECO:0000313" key="2">
    <source>
        <dbReference type="EMBL" id="KAF2160202.1"/>
    </source>
</evidence>
<reference evidence="2" key="1">
    <citation type="journal article" date="2020" name="Stud. Mycol.">
        <title>101 Dothideomycetes genomes: a test case for predicting lifestyles and emergence of pathogens.</title>
        <authorList>
            <person name="Haridas S."/>
            <person name="Albert R."/>
            <person name="Binder M."/>
            <person name="Bloem J."/>
            <person name="Labutti K."/>
            <person name="Salamov A."/>
            <person name="Andreopoulos B."/>
            <person name="Baker S."/>
            <person name="Barry K."/>
            <person name="Bills G."/>
            <person name="Bluhm B."/>
            <person name="Cannon C."/>
            <person name="Castanera R."/>
            <person name="Culley D."/>
            <person name="Daum C."/>
            <person name="Ezra D."/>
            <person name="Gonzalez J."/>
            <person name="Henrissat B."/>
            <person name="Kuo A."/>
            <person name="Liang C."/>
            <person name="Lipzen A."/>
            <person name="Lutzoni F."/>
            <person name="Magnuson J."/>
            <person name="Mondo S."/>
            <person name="Nolan M."/>
            <person name="Ohm R."/>
            <person name="Pangilinan J."/>
            <person name="Park H.-J."/>
            <person name="Ramirez L."/>
            <person name="Alfaro M."/>
            <person name="Sun H."/>
            <person name="Tritt A."/>
            <person name="Yoshinaga Y."/>
            <person name="Zwiers L.-H."/>
            <person name="Turgeon B."/>
            <person name="Goodwin S."/>
            <person name="Spatafora J."/>
            <person name="Crous P."/>
            <person name="Grigoriev I."/>
        </authorList>
    </citation>
    <scope>NUCLEOTIDE SEQUENCE</scope>
    <source>
        <strain evidence="2">ATCC 36951</strain>
    </source>
</reference>
<protein>
    <recommendedName>
        <fullName evidence="4">SnoaL-like domain-containing protein</fullName>
    </recommendedName>
</protein>
<proteinExistence type="predicted"/>
<name>A0A6A6C2V6_ZASCE</name>
<sequence length="189" mass="21263">MEDSSKLLLGQATSSSPASPIRFEDLEDVPEERHKSSPHKDPSVEQAKDEALSKELQYLSKIMMELLNEEDPLSQPHARKYLADTYKSESSIAETPNLKAESSSSHFANVAAYRKQNPKYRIEVYNTTAHVNRYTGRAMVWMTLRAWGLPGLPDDASRESVCAIHWKKQAGGLWVLFRTTGLRGGGFYC</sequence>
<evidence type="ECO:0008006" key="4">
    <source>
        <dbReference type="Google" id="ProtNLM"/>
    </source>
</evidence>
<dbReference type="Proteomes" id="UP000799537">
    <property type="component" value="Unassembled WGS sequence"/>
</dbReference>
<dbReference type="OrthoDB" id="3647344at2759"/>
<gene>
    <name evidence="2" type="ORF">M409DRAFT_29287</name>
</gene>
<dbReference type="EMBL" id="ML993628">
    <property type="protein sequence ID" value="KAF2160202.1"/>
    <property type="molecule type" value="Genomic_DNA"/>
</dbReference>
<keyword evidence="3" id="KW-1185">Reference proteome</keyword>
<organism evidence="2 3">
    <name type="scientific">Zasmidium cellare ATCC 36951</name>
    <dbReference type="NCBI Taxonomy" id="1080233"/>
    <lineage>
        <taxon>Eukaryota</taxon>
        <taxon>Fungi</taxon>
        <taxon>Dikarya</taxon>
        <taxon>Ascomycota</taxon>
        <taxon>Pezizomycotina</taxon>
        <taxon>Dothideomycetes</taxon>
        <taxon>Dothideomycetidae</taxon>
        <taxon>Mycosphaerellales</taxon>
        <taxon>Mycosphaerellaceae</taxon>
        <taxon>Zasmidium</taxon>
    </lineage>
</organism>
<feature type="region of interest" description="Disordered" evidence="1">
    <location>
        <begin position="1"/>
        <end position="51"/>
    </location>
</feature>
<feature type="compositionally biased region" description="Basic and acidic residues" evidence="1">
    <location>
        <begin position="31"/>
        <end position="51"/>
    </location>
</feature>
<evidence type="ECO:0000313" key="3">
    <source>
        <dbReference type="Proteomes" id="UP000799537"/>
    </source>
</evidence>
<dbReference type="GeneID" id="54562667"/>
<dbReference type="RefSeq" id="XP_033661091.1">
    <property type="nucleotide sequence ID" value="XM_033809395.1"/>
</dbReference>
<dbReference type="AlphaFoldDB" id="A0A6A6C2V6"/>